<dbReference type="CDD" id="cd01949">
    <property type="entry name" value="GGDEF"/>
    <property type="match status" value="1"/>
</dbReference>
<feature type="domain" description="PAC" evidence="2">
    <location>
        <begin position="118"/>
        <end position="170"/>
    </location>
</feature>
<dbReference type="PANTHER" id="PTHR44757:SF2">
    <property type="entry name" value="BIOFILM ARCHITECTURE MAINTENANCE PROTEIN MBAA"/>
    <property type="match status" value="1"/>
</dbReference>
<keyword evidence="5" id="KW-1185">Reference proteome</keyword>
<dbReference type="InterPro" id="IPR013656">
    <property type="entry name" value="PAS_4"/>
</dbReference>
<dbReference type="PROSITE" id="PS50887">
    <property type="entry name" value="GGDEF"/>
    <property type="match status" value="1"/>
</dbReference>
<organism evidence="4 5">
    <name type="scientific">Shinella oryzae</name>
    <dbReference type="NCBI Taxonomy" id="2871820"/>
    <lineage>
        <taxon>Bacteria</taxon>
        <taxon>Pseudomonadati</taxon>
        <taxon>Pseudomonadota</taxon>
        <taxon>Alphaproteobacteria</taxon>
        <taxon>Hyphomicrobiales</taxon>
        <taxon>Rhizobiaceae</taxon>
        <taxon>Shinella</taxon>
    </lineage>
</organism>
<dbReference type="Pfam" id="PF00990">
    <property type="entry name" value="GGDEF"/>
    <property type="match status" value="1"/>
</dbReference>
<dbReference type="Gene3D" id="3.30.70.270">
    <property type="match status" value="1"/>
</dbReference>
<evidence type="ECO:0000313" key="5">
    <source>
        <dbReference type="Proteomes" id="UP001225788"/>
    </source>
</evidence>
<proteinExistence type="predicted"/>
<dbReference type="PANTHER" id="PTHR44757">
    <property type="entry name" value="DIGUANYLATE CYCLASE DGCP"/>
    <property type="match status" value="1"/>
</dbReference>
<feature type="domain" description="PAS" evidence="1">
    <location>
        <begin position="44"/>
        <end position="114"/>
    </location>
</feature>
<dbReference type="EMBL" id="CP132315">
    <property type="protein sequence ID" value="WLS05343.1"/>
    <property type="molecule type" value="Genomic_DNA"/>
</dbReference>
<evidence type="ECO:0000259" key="3">
    <source>
        <dbReference type="PROSITE" id="PS50887"/>
    </source>
</evidence>
<dbReference type="Proteomes" id="UP001225788">
    <property type="component" value="Plasmid unnamed1"/>
</dbReference>
<dbReference type="PROSITE" id="PS50112">
    <property type="entry name" value="PAS"/>
    <property type="match status" value="1"/>
</dbReference>
<dbReference type="SMART" id="SM00267">
    <property type="entry name" value="GGDEF"/>
    <property type="match status" value="1"/>
</dbReference>
<dbReference type="SUPFAM" id="SSF55785">
    <property type="entry name" value="PYP-like sensor domain (PAS domain)"/>
    <property type="match status" value="1"/>
</dbReference>
<dbReference type="PROSITE" id="PS50113">
    <property type="entry name" value="PAC"/>
    <property type="match status" value="1"/>
</dbReference>
<dbReference type="InterPro" id="IPR029787">
    <property type="entry name" value="Nucleotide_cyclase"/>
</dbReference>
<dbReference type="RefSeq" id="WP_306161796.1">
    <property type="nucleotide sequence ID" value="NZ_CP132315.1"/>
</dbReference>
<dbReference type="InterPro" id="IPR000160">
    <property type="entry name" value="GGDEF_dom"/>
</dbReference>
<dbReference type="InterPro" id="IPR043128">
    <property type="entry name" value="Rev_trsase/Diguanyl_cyclase"/>
</dbReference>
<dbReference type="NCBIfam" id="TIGR00254">
    <property type="entry name" value="GGDEF"/>
    <property type="match status" value="1"/>
</dbReference>
<protein>
    <submittedName>
        <fullName evidence="4">GGDEF domain-containing protein</fullName>
    </submittedName>
</protein>
<evidence type="ECO:0000259" key="1">
    <source>
        <dbReference type="PROSITE" id="PS50112"/>
    </source>
</evidence>
<accession>A0ABY9KB63</accession>
<gene>
    <name evidence="4" type="ORF">Q9315_24675</name>
</gene>
<dbReference type="Pfam" id="PF08448">
    <property type="entry name" value="PAS_4"/>
    <property type="match status" value="1"/>
</dbReference>
<keyword evidence="4" id="KW-0614">Plasmid</keyword>
<dbReference type="InterPro" id="IPR052155">
    <property type="entry name" value="Biofilm_reg_signaling"/>
</dbReference>
<evidence type="ECO:0000313" key="4">
    <source>
        <dbReference type="EMBL" id="WLS05343.1"/>
    </source>
</evidence>
<dbReference type="InterPro" id="IPR000700">
    <property type="entry name" value="PAS-assoc_C"/>
</dbReference>
<reference evidence="4 5" key="1">
    <citation type="submission" date="2023-08" db="EMBL/GenBank/DDBJ databases">
        <title>Pathogen: clinical or host-associated sample.</title>
        <authorList>
            <person name="Hergert J."/>
            <person name="Casey R."/>
            <person name="Wagner J."/>
            <person name="Young E.L."/>
            <person name="Oakeson K.F."/>
        </authorList>
    </citation>
    <scope>NUCLEOTIDE SEQUENCE [LARGE SCALE GENOMIC DNA]</scope>
    <source>
        <strain evidence="4 5">UPHL-collab-2</strain>
        <plasmid evidence="4 5">unnamed1</plasmid>
    </source>
</reference>
<dbReference type="CDD" id="cd00130">
    <property type="entry name" value="PAS"/>
    <property type="match status" value="1"/>
</dbReference>
<geneLocation type="plasmid" evidence="4 5">
    <name>unnamed1</name>
</geneLocation>
<dbReference type="SUPFAM" id="SSF55073">
    <property type="entry name" value="Nucleotide cyclase"/>
    <property type="match status" value="1"/>
</dbReference>
<name>A0ABY9KB63_9HYPH</name>
<feature type="domain" description="GGDEF" evidence="3">
    <location>
        <begin position="202"/>
        <end position="336"/>
    </location>
</feature>
<dbReference type="InterPro" id="IPR000014">
    <property type="entry name" value="PAS"/>
</dbReference>
<sequence length="354" mass="39461">MVRQKAVDTTNNPERDNIIHHDAPETVRFHTTEQPHPLLIEYEESFLIRQLIDNVPDYLFIKDTESRFVIVNDAIATDLGLRPDDLVGKSDFDIHSKDAANEYFRVEQEIIRTGNPLIDFEEPASTTKGLKKWLLSSKVPLRSRTGDIIGLVGVSRDITARKQAEAEALFLAHHDPLTRLPNRSLLMERIEQAILGAAQDKRCIALAFLDLDNFKFINDNLGHAVGDEVLKAAATRIGATIGSKDTAVRLGGDEFVILLADQPLDGDLIVKKLERLRIALGKTMDLGTHAAKVTTSIGCAIFPNDAREATSLLKNADIAMYFAKSSGRNNLKLYEVQMREEFLRRGGAHKTGER</sequence>
<evidence type="ECO:0000259" key="2">
    <source>
        <dbReference type="PROSITE" id="PS50113"/>
    </source>
</evidence>
<dbReference type="NCBIfam" id="TIGR00229">
    <property type="entry name" value="sensory_box"/>
    <property type="match status" value="1"/>
</dbReference>
<dbReference type="InterPro" id="IPR035965">
    <property type="entry name" value="PAS-like_dom_sf"/>
</dbReference>
<dbReference type="Gene3D" id="3.30.450.20">
    <property type="entry name" value="PAS domain"/>
    <property type="match status" value="1"/>
</dbReference>